<dbReference type="HOGENOM" id="CLU_1092941_0_0_7"/>
<dbReference type="CDD" id="cd07989">
    <property type="entry name" value="LPLAT_AGPAT-like"/>
    <property type="match status" value="1"/>
</dbReference>
<accession>M1NZK9</accession>
<dbReference type="SMART" id="SM00563">
    <property type="entry name" value="PlsC"/>
    <property type="match status" value="1"/>
</dbReference>
<evidence type="ECO:0000256" key="3">
    <source>
        <dbReference type="ARBA" id="ARBA00023315"/>
    </source>
</evidence>
<protein>
    <submittedName>
        <fullName evidence="6">1-acyl-sn-glycerol-3-phosphate acyltransferase</fullName>
    </submittedName>
</protein>
<gene>
    <name evidence="6" type="ordered locus">UWK_00121</name>
</gene>
<dbReference type="PATRIC" id="fig|1167006.5.peg.133"/>
<keyword evidence="4" id="KW-1133">Transmembrane helix</keyword>
<dbReference type="Pfam" id="PF01553">
    <property type="entry name" value="Acyltransferase"/>
    <property type="match status" value="1"/>
</dbReference>
<dbReference type="eggNOG" id="COG0204">
    <property type="taxonomic scope" value="Bacteria"/>
</dbReference>
<dbReference type="GO" id="GO:0003841">
    <property type="term" value="F:1-acylglycerol-3-phosphate O-acyltransferase activity"/>
    <property type="evidence" value="ECO:0007669"/>
    <property type="project" value="TreeGrafter"/>
</dbReference>
<proteinExistence type="predicted"/>
<comment type="pathway">
    <text evidence="1">Lipid metabolism.</text>
</comment>
<dbReference type="GO" id="GO:0006654">
    <property type="term" value="P:phosphatidic acid biosynthetic process"/>
    <property type="evidence" value="ECO:0007669"/>
    <property type="project" value="TreeGrafter"/>
</dbReference>
<keyword evidence="2 6" id="KW-0808">Transferase</keyword>
<feature type="transmembrane region" description="Helical" evidence="4">
    <location>
        <begin position="7"/>
        <end position="36"/>
    </location>
</feature>
<dbReference type="PANTHER" id="PTHR10434">
    <property type="entry name" value="1-ACYL-SN-GLYCEROL-3-PHOSPHATE ACYLTRANSFERASE"/>
    <property type="match status" value="1"/>
</dbReference>
<keyword evidence="4" id="KW-0812">Transmembrane</keyword>
<evidence type="ECO:0000259" key="5">
    <source>
        <dbReference type="SMART" id="SM00563"/>
    </source>
</evidence>
<dbReference type="InterPro" id="IPR002123">
    <property type="entry name" value="Plipid/glycerol_acylTrfase"/>
</dbReference>
<sequence length="254" mass="29424">MDRISDVVVTLVCWFYFIFAFLLFFSFFYLAVFFFARDRERAFQYLDHLFFKGFFWLLRTLVPRHIWEIDRKIREIHGAIIVCNHLSYLDPLLLISQLPQNKTIVKTKFFHAPVFGWLLKVSGYLPATTEGAHAKRMIAQVENMGSYFKNGGNLFVFPEGTRNTASHLGDFHRGVFKIARMYRCPVHVLSLCNSDKLFTPGKFFFNTRVHNHIRMKSIGCLDPGVDAGRISATALEKKVRQIFESDGSCMEGGR</sequence>
<name>M1NZK9_DESSD</name>
<organism evidence="6 7">
    <name type="scientific">Desulfocapsa sulfexigens (strain DSM 10523 / SB164P1)</name>
    <dbReference type="NCBI Taxonomy" id="1167006"/>
    <lineage>
        <taxon>Bacteria</taxon>
        <taxon>Pseudomonadati</taxon>
        <taxon>Thermodesulfobacteriota</taxon>
        <taxon>Desulfobulbia</taxon>
        <taxon>Desulfobulbales</taxon>
        <taxon>Desulfocapsaceae</taxon>
        <taxon>Desulfocapsa</taxon>
    </lineage>
</organism>
<dbReference type="Proteomes" id="UP000011721">
    <property type="component" value="Chromosome"/>
</dbReference>
<keyword evidence="4" id="KW-0472">Membrane</keyword>
<dbReference type="PANTHER" id="PTHR10434:SF11">
    <property type="entry name" value="1-ACYL-SN-GLYCEROL-3-PHOSPHATE ACYLTRANSFERASE"/>
    <property type="match status" value="1"/>
</dbReference>
<feature type="domain" description="Phospholipid/glycerol acyltransferase" evidence="5">
    <location>
        <begin position="79"/>
        <end position="194"/>
    </location>
</feature>
<dbReference type="EMBL" id="CP003985">
    <property type="protein sequence ID" value="AGF76708.1"/>
    <property type="molecule type" value="Genomic_DNA"/>
</dbReference>
<evidence type="ECO:0000256" key="4">
    <source>
        <dbReference type="SAM" id="Phobius"/>
    </source>
</evidence>
<evidence type="ECO:0000256" key="2">
    <source>
        <dbReference type="ARBA" id="ARBA00022679"/>
    </source>
</evidence>
<dbReference type="RefSeq" id="WP_015402407.1">
    <property type="nucleotide sequence ID" value="NC_020304.1"/>
</dbReference>
<dbReference type="SUPFAM" id="SSF69593">
    <property type="entry name" value="Glycerol-3-phosphate (1)-acyltransferase"/>
    <property type="match status" value="1"/>
</dbReference>
<keyword evidence="7" id="KW-1185">Reference proteome</keyword>
<evidence type="ECO:0000256" key="1">
    <source>
        <dbReference type="ARBA" id="ARBA00005189"/>
    </source>
</evidence>
<keyword evidence="3 6" id="KW-0012">Acyltransferase</keyword>
<dbReference type="AlphaFoldDB" id="M1NZK9"/>
<evidence type="ECO:0000313" key="7">
    <source>
        <dbReference type="Proteomes" id="UP000011721"/>
    </source>
</evidence>
<evidence type="ECO:0000313" key="6">
    <source>
        <dbReference type="EMBL" id="AGF76708.1"/>
    </source>
</evidence>
<dbReference type="KEGG" id="dsf:UWK_00121"/>
<dbReference type="STRING" id="1167006.UWK_00121"/>
<reference evidence="7" key="1">
    <citation type="journal article" date="2013" name="Stand. Genomic Sci.">
        <title>Complete genome sequence of Desulfocapsa sulfexigens, a marine deltaproteobacterium specialized in disproportionating inorganic sulfur compounds.</title>
        <authorList>
            <person name="Finster K.W."/>
            <person name="Kjeldsen K.U."/>
            <person name="Kube M."/>
            <person name="Reinhardt R."/>
            <person name="Mussmann M."/>
            <person name="Amann R."/>
            <person name="Schreiber L."/>
        </authorList>
    </citation>
    <scope>NUCLEOTIDE SEQUENCE [LARGE SCALE GENOMIC DNA]</scope>
    <source>
        <strain evidence="7">DSM 10523 / SB164P1</strain>
    </source>
</reference>